<dbReference type="InterPro" id="IPR015422">
    <property type="entry name" value="PyrdxlP-dep_Trfase_small"/>
</dbReference>
<keyword evidence="3" id="KW-0663">Pyridoxal phosphate</keyword>
<evidence type="ECO:0000256" key="2">
    <source>
        <dbReference type="ARBA" id="ARBA00022679"/>
    </source>
</evidence>
<dbReference type="Pfam" id="PF00202">
    <property type="entry name" value="Aminotran_3"/>
    <property type="match status" value="1"/>
</dbReference>
<dbReference type="GO" id="GO:0030170">
    <property type="term" value="F:pyridoxal phosphate binding"/>
    <property type="evidence" value="ECO:0007669"/>
    <property type="project" value="InterPro"/>
</dbReference>
<dbReference type="Proteomes" id="UP000263517">
    <property type="component" value="Unassembled WGS sequence"/>
</dbReference>
<reference evidence="4 5" key="1">
    <citation type="journal article" date="2018" name="Nat. Biotechnol.">
        <title>A standardized bacterial taxonomy based on genome phylogeny substantially revises the tree of life.</title>
        <authorList>
            <person name="Parks D.H."/>
            <person name="Chuvochina M."/>
            <person name="Waite D.W."/>
            <person name="Rinke C."/>
            <person name="Skarshewski A."/>
            <person name="Chaumeil P.A."/>
            <person name="Hugenholtz P."/>
        </authorList>
    </citation>
    <scope>NUCLEOTIDE SEQUENCE [LARGE SCALE GENOMIC DNA]</scope>
    <source>
        <strain evidence="4">UBA11978</strain>
    </source>
</reference>
<gene>
    <name evidence="4" type="ORF">DCW74_06790</name>
</gene>
<evidence type="ECO:0000256" key="1">
    <source>
        <dbReference type="ARBA" id="ARBA00022576"/>
    </source>
</evidence>
<dbReference type="SUPFAM" id="SSF53383">
    <property type="entry name" value="PLP-dependent transferases"/>
    <property type="match status" value="1"/>
</dbReference>
<comment type="caution">
    <text evidence="4">The sequence shown here is derived from an EMBL/GenBank/DDBJ whole genome shotgun (WGS) entry which is preliminary data.</text>
</comment>
<dbReference type="AlphaFoldDB" id="A0A350P2B0"/>
<evidence type="ECO:0000313" key="4">
    <source>
        <dbReference type="EMBL" id="HAW75427.1"/>
    </source>
</evidence>
<evidence type="ECO:0000256" key="3">
    <source>
        <dbReference type="ARBA" id="ARBA00022898"/>
    </source>
</evidence>
<dbReference type="Gene3D" id="3.40.640.10">
    <property type="entry name" value="Type I PLP-dependent aspartate aminotransferase-like (Major domain)"/>
    <property type="match status" value="1"/>
</dbReference>
<dbReference type="PANTHER" id="PTHR42684:SF17">
    <property type="entry name" value="ADENOSYLMETHIONINE-8-AMINO-7-OXONONANOATE AMINOTRANSFERASE"/>
    <property type="match status" value="1"/>
</dbReference>
<keyword evidence="2 4" id="KW-0808">Transferase</keyword>
<dbReference type="InterPro" id="IPR005814">
    <property type="entry name" value="Aminotrans_3"/>
</dbReference>
<evidence type="ECO:0000313" key="5">
    <source>
        <dbReference type="Proteomes" id="UP000263517"/>
    </source>
</evidence>
<dbReference type="GO" id="GO:0004015">
    <property type="term" value="F:adenosylmethionine-8-amino-7-oxononanoate transaminase activity"/>
    <property type="evidence" value="ECO:0007669"/>
    <property type="project" value="TreeGrafter"/>
</dbReference>
<organism evidence="4 5">
    <name type="scientific">Alteromonas australica</name>
    <dbReference type="NCBI Taxonomy" id="589873"/>
    <lineage>
        <taxon>Bacteria</taxon>
        <taxon>Pseudomonadati</taxon>
        <taxon>Pseudomonadota</taxon>
        <taxon>Gammaproteobacteria</taxon>
        <taxon>Alteromonadales</taxon>
        <taxon>Alteromonadaceae</taxon>
        <taxon>Alteromonas/Salinimonas group</taxon>
        <taxon>Alteromonas</taxon>
    </lineage>
</organism>
<feature type="non-terminal residue" evidence="4">
    <location>
        <position position="116"/>
    </location>
</feature>
<dbReference type="PANTHER" id="PTHR42684">
    <property type="entry name" value="ADENOSYLMETHIONINE-8-AMINO-7-OXONONANOATE AMINOTRANSFERASE"/>
    <property type="match status" value="1"/>
</dbReference>
<dbReference type="Gene3D" id="3.90.1150.10">
    <property type="entry name" value="Aspartate Aminotransferase, domain 1"/>
    <property type="match status" value="1"/>
</dbReference>
<protein>
    <submittedName>
        <fullName evidence="4">Adenosylmethionine--8-amino-7-oxononanoate aminotransferase BioA</fullName>
    </submittedName>
</protein>
<keyword evidence="1 4" id="KW-0032">Aminotransferase</keyword>
<dbReference type="GO" id="GO:0009102">
    <property type="term" value="P:biotin biosynthetic process"/>
    <property type="evidence" value="ECO:0007669"/>
    <property type="project" value="TreeGrafter"/>
</dbReference>
<dbReference type="InterPro" id="IPR015421">
    <property type="entry name" value="PyrdxlP-dep_Trfase_major"/>
</dbReference>
<dbReference type="EMBL" id="DNAN01000236">
    <property type="protein sequence ID" value="HAW75427.1"/>
    <property type="molecule type" value="Genomic_DNA"/>
</dbReference>
<dbReference type="InterPro" id="IPR015424">
    <property type="entry name" value="PyrdxlP-dep_Trfase"/>
</dbReference>
<proteinExistence type="predicted"/>
<accession>A0A350P2B0</accession>
<sequence>MNNIEFDKQHIWHPYTSATQPLPCYEVTGAKGVELTLASGEVLVDGMSSWWAAIHGYNHPTINAAAHQQIEAFSHVMFGGITHQPAIDVCKTLLDMVPDGLARVFLADSGSVSVEV</sequence>
<name>A0A350P2B0_9ALTE</name>